<evidence type="ECO:0000256" key="3">
    <source>
        <dbReference type="PROSITE-ProRule" id="PRU00221"/>
    </source>
</evidence>
<dbReference type="CDD" id="cd00200">
    <property type="entry name" value="WD40"/>
    <property type="match status" value="1"/>
</dbReference>
<keyword evidence="1 3" id="KW-0853">WD repeat</keyword>
<dbReference type="PROSITE" id="PS50082">
    <property type="entry name" value="WD_REPEATS_2"/>
    <property type="match status" value="7"/>
</dbReference>
<dbReference type="InterPro" id="IPR001680">
    <property type="entry name" value="WD40_rpt"/>
</dbReference>
<dbReference type="PANTHER" id="PTHR44129">
    <property type="entry name" value="WD REPEAT-CONTAINING PROTEIN POP1"/>
    <property type="match status" value="1"/>
</dbReference>
<dbReference type="Pfam" id="PF00400">
    <property type="entry name" value="WD40"/>
    <property type="match status" value="10"/>
</dbReference>
<feature type="repeat" description="WD" evidence="3">
    <location>
        <begin position="1425"/>
        <end position="1459"/>
    </location>
</feature>
<dbReference type="InterPro" id="IPR019775">
    <property type="entry name" value="WD40_repeat_CS"/>
</dbReference>
<keyword evidence="2" id="KW-0677">Repeat</keyword>
<dbReference type="InterPro" id="IPR020472">
    <property type="entry name" value="WD40_PAC1"/>
</dbReference>
<dbReference type="PROSITE" id="PS50294">
    <property type="entry name" value="WD_REPEATS_REGION"/>
    <property type="match status" value="7"/>
</dbReference>
<reference evidence="7" key="1">
    <citation type="journal article" date="2016" name="Nat. Commun.">
        <title>The Gonium pectorale genome demonstrates co-option of cell cycle regulation during the evolution of multicellularity.</title>
        <authorList>
            <person name="Hanschen E.R."/>
            <person name="Marriage T.N."/>
            <person name="Ferris P.J."/>
            <person name="Hamaji T."/>
            <person name="Toyoda A."/>
            <person name="Fujiyama A."/>
            <person name="Neme R."/>
            <person name="Noguchi H."/>
            <person name="Minakuchi Y."/>
            <person name="Suzuki M."/>
            <person name="Kawai-Toyooka H."/>
            <person name="Smith D.R."/>
            <person name="Sparks H."/>
            <person name="Anderson J."/>
            <person name="Bakaric R."/>
            <person name="Luria V."/>
            <person name="Karger A."/>
            <person name="Kirschner M.W."/>
            <person name="Durand P.M."/>
            <person name="Michod R.E."/>
            <person name="Nozaki H."/>
            <person name="Olson B.J."/>
        </authorList>
    </citation>
    <scope>NUCLEOTIDE SEQUENCE [LARGE SCALE GENOMIC DNA]</scope>
    <source>
        <strain evidence="7">NIES-2863</strain>
    </source>
</reference>
<feature type="repeat" description="WD" evidence="3">
    <location>
        <begin position="928"/>
        <end position="969"/>
    </location>
</feature>
<comment type="caution">
    <text evidence="6">The sequence shown here is derived from an EMBL/GenBank/DDBJ whole genome shotgun (WGS) entry which is preliminary data.</text>
</comment>
<dbReference type="InterPro" id="IPR050349">
    <property type="entry name" value="WD_LIS1/nudF_dynein_reg"/>
</dbReference>
<dbReference type="SUPFAM" id="SSF50998">
    <property type="entry name" value="Quinoprotein alcohol dehydrogenase-like"/>
    <property type="match status" value="1"/>
</dbReference>
<dbReference type="InterPro" id="IPR011047">
    <property type="entry name" value="Quinoprotein_ADH-like_sf"/>
</dbReference>
<feature type="domain" description="Nephrocystin 3-like N-terminal" evidence="5">
    <location>
        <begin position="264"/>
        <end position="411"/>
    </location>
</feature>
<feature type="repeat" description="WD" evidence="3">
    <location>
        <begin position="1127"/>
        <end position="1168"/>
    </location>
</feature>
<dbReference type="PROSITE" id="PS00678">
    <property type="entry name" value="WD_REPEATS_1"/>
    <property type="match status" value="4"/>
</dbReference>
<dbReference type="Pfam" id="PF24883">
    <property type="entry name" value="NPHP3_N"/>
    <property type="match status" value="1"/>
</dbReference>
<keyword evidence="7" id="KW-1185">Reference proteome</keyword>
<evidence type="ECO:0000256" key="1">
    <source>
        <dbReference type="ARBA" id="ARBA00022574"/>
    </source>
</evidence>
<proteinExistence type="predicted"/>
<dbReference type="Gene3D" id="2.130.10.10">
    <property type="entry name" value="YVTN repeat-like/Quinoprotein amine dehydrogenase"/>
    <property type="match status" value="5"/>
</dbReference>
<protein>
    <recommendedName>
        <fullName evidence="5">Nephrocystin 3-like N-terminal domain-containing protein</fullName>
    </recommendedName>
</protein>
<dbReference type="PRINTS" id="PR00320">
    <property type="entry name" value="GPROTEINBRPT"/>
</dbReference>
<feature type="compositionally biased region" description="Low complexity" evidence="4">
    <location>
        <begin position="415"/>
        <end position="432"/>
    </location>
</feature>
<feature type="repeat" description="WD" evidence="3">
    <location>
        <begin position="1373"/>
        <end position="1408"/>
    </location>
</feature>
<dbReference type="InterPro" id="IPR056884">
    <property type="entry name" value="NPHP3-like_N"/>
</dbReference>
<evidence type="ECO:0000313" key="6">
    <source>
        <dbReference type="EMBL" id="KXZ51639.1"/>
    </source>
</evidence>
<gene>
    <name evidence="6" type="ORF">GPECTOR_12g603</name>
</gene>
<dbReference type="OrthoDB" id="10630390at2759"/>
<feature type="repeat" description="WD" evidence="3">
    <location>
        <begin position="1257"/>
        <end position="1289"/>
    </location>
</feature>
<feature type="region of interest" description="Disordered" evidence="4">
    <location>
        <begin position="1298"/>
        <end position="1319"/>
    </location>
</feature>
<dbReference type="EMBL" id="LSYV01000013">
    <property type="protein sequence ID" value="KXZ51639.1"/>
    <property type="molecule type" value="Genomic_DNA"/>
</dbReference>
<dbReference type="SUPFAM" id="SSF50978">
    <property type="entry name" value="WD40 repeat-like"/>
    <property type="match status" value="1"/>
</dbReference>
<dbReference type="Proteomes" id="UP000075714">
    <property type="component" value="Unassembled WGS sequence"/>
</dbReference>
<evidence type="ECO:0000256" key="4">
    <source>
        <dbReference type="SAM" id="MobiDB-lite"/>
    </source>
</evidence>
<dbReference type="InterPro" id="IPR015943">
    <property type="entry name" value="WD40/YVTN_repeat-like_dom_sf"/>
</dbReference>
<dbReference type="SMART" id="SM00320">
    <property type="entry name" value="WD40"/>
    <property type="match status" value="11"/>
</dbReference>
<feature type="region of interest" description="Disordered" evidence="4">
    <location>
        <begin position="408"/>
        <end position="443"/>
    </location>
</feature>
<dbReference type="STRING" id="33097.A0A150GP73"/>
<organism evidence="6 7">
    <name type="scientific">Gonium pectorale</name>
    <name type="common">Green alga</name>
    <dbReference type="NCBI Taxonomy" id="33097"/>
    <lineage>
        <taxon>Eukaryota</taxon>
        <taxon>Viridiplantae</taxon>
        <taxon>Chlorophyta</taxon>
        <taxon>core chlorophytes</taxon>
        <taxon>Chlorophyceae</taxon>
        <taxon>CS clade</taxon>
        <taxon>Chlamydomonadales</taxon>
        <taxon>Volvocaceae</taxon>
        <taxon>Gonium</taxon>
    </lineage>
</organism>
<evidence type="ECO:0000313" key="7">
    <source>
        <dbReference type="Proteomes" id="UP000075714"/>
    </source>
</evidence>
<accession>A0A150GP73</accession>
<feature type="repeat" description="WD" evidence="3">
    <location>
        <begin position="1065"/>
        <end position="1097"/>
    </location>
</feature>
<dbReference type="InterPro" id="IPR036322">
    <property type="entry name" value="WD40_repeat_dom_sf"/>
</dbReference>
<evidence type="ECO:0000256" key="2">
    <source>
        <dbReference type="ARBA" id="ARBA00022737"/>
    </source>
</evidence>
<evidence type="ECO:0000259" key="5">
    <source>
        <dbReference type="Pfam" id="PF24883"/>
    </source>
</evidence>
<feature type="repeat" description="WD" evidence="3">
    <location>
        <begin position="1460"/>
        <end position="1502"/>
    </location>
</feature>
<sequence>MLAAEPGPAPAKMQSTEAVVRDEDPLAAVSKGITLRGLRRLRSSIVAWFGPERYPSATTTDVVSSWVTSATAAHKCRVVEMRGLVDPRDAGVPLYFISHAWKNTFEGLVAGVEEHLAAASEDTVVWIDVFAVNQHPDTPYQARDVAAFKAFIIGDVVAQHGSTTAFNDLLRLQLLLEPNSYGPDLRRLASGSRRRAAASSEQQRPQHGADRATQGGGEAGEEADGADRGWDWGPVHAWLRPERPASGGAAASGGAVGSGGGGGARVLCIAGGSGEGKSALCAALLSPGGPLASGGGPGYGGGDGGSACNEVVCAHHFCKAADRRRQEPLRVIKSLAFQLAVRLPAVRDAVLALDPSAVTRLREEQLESAFEALLLRPLEHLAAAQPQESGGQQPGQVVLLIDALDEADPPEEQRPGQQQQPQGLGEGPAAPGRRPPSAAPRVRGNPALTLLTTQLCRLPPRAVRFVVTTRPDAAAGQGLPSLWRTFGGGGGGMLQLAPAQLRRRRALSTATGFRPQGDREGGGGVLLCHTVAEACVSMGLLRQGGEQNDSRAAAGSAGPDWATHEAALTALRRLAATAGPDDDNGTLADLYGMYDMAFGAAFSSYSAAQAASSAALLGVLLAAGEPLTQSFLEQLFPSDSLSLGDPLPTTCSSPPATRVAAAIGDGGAVPGSGSAGAMLALLPGQGRFFYVDEHRVHIMHKSLSDYLMMSHFWDRNGGRGQGVPAAPVRADPRVGHWLIGRSLATTGRSAPSQYCLRYLVYHLAEATAAAATTASAGVPPWHGLDDVACGGGGSAEVPSGLLDDVLTDLAFLSKVFASGNAPRLISALGAMPAAAHSSTSSDALRWLRVCLYDAAVAATDGDAEAGTETGLEDLSNVAALARSILLVVPIGSPLRGAAERQLALPWRTGRVLPWRPPHSTWTSLGLMLKGHTDEVTALAWSPDGRQLLSAGADGSLRAWDAATGAAIADTLASATPPGMSARLRGAAWSPDGRRLASAGGLRDGAVRLWDAATLQVTASVPAGDDVFCLAWSPISGALAVAGLVGSTPCLCLFDATSGERLAEHLSCDQGWLFGVAWRPDGRSVATAGYDGTIRLWDAGVVLGGAGGASSASNGGGGVLTPLGPPPLVGHMGPVNAVAWSPDGRLIAGAGGDGTVRLWEAATGRPVGQPLGGHTDAVTAVAWEPLPELELESSLATAAATDRRGRGGGMVLASSGSDHVVRLWQVRIRPQSPAGTDAGAGDGGMDDLRLEAACVGVLEGAGCRICGLAWRPNGAVLAGACADGAVRVWDAASHALDAGAGGPVPANSGEDARRGSGAMEVGPGAAGAGYGAGVLRGPHRSVCWSPDGARLAGASAGGMVSVWDPDSGVCTRMLRGHTYDVSSVAWSPDGARLASAGGDETVRIWDVASTAGACLGVLGPAGTGWVFSVAWSPDNRLLATGSADGFVRVFDAATGVCTAVFSGHVGAVLRVAWSPHSGTLASAGSDDGAVLVWDVAGGGCVASLRAPAPPSVQPMMMGALTVMPELPPPSSLLLAPTRPVTAGVGASWAAAPPPIYADCFAADVPQGFSLAPPPPFSSSMAPPPPPICAAEFVAPPPPLDDFALGEASLLGLAPPPPLDFAAEPQLPPALALAPPPGLGLAPVVGLQPSGGNGGGFAAFGQVSALAWSPDGKQL</sequence>
<name>A0A150GP73_GONPE</name>
<feature type="region of interest" description="Disordered" evidence="4">
    <location>
        <begin position="186"/>
        <end position="258"/>
    </location>
</feature>